<dbReference type="InterPro" id="IPR023213">
    <property type="entry name" value="CAT-like_dom_sf"/>
</dbReference>
<dbReference type="PROSITE" id="PS50075">
    <property type="entry name" value="CARRIER"/>
    <property type="match status" value="2"/>
</dbReference>
<dbReference type="EMBL" id="MSIF01000031">
    <property type="protein sequence ID" value="OLF05234.1"/>
    <property type="molecule type" value="Genomic_DNA"/>
</dbReference>
<name>A0A7Z0WH37_9PSEU</name>
<evidence type="ECO:0000256" key="2">
    <source>
        <dbReference type="ARBA" id="ARBA00022450"/>
    </source>
</evidence>
<dbReference type="FunFam" id="3.40.50.12780:FF:000012">
    <property type="entry name" value="Non-ribosomal peptide synthetase"/>
    <property type="match status" value="1"/>
</dbReference>
<keyword evidence="6" id="KW-1185">Reference proteome</keyword>
<accession>A0A7Z0WH37</accession>
<dbReference type="NCBIfam" id="TIGR01733">
    <property type="entry name" value="AA-adenyl-dom"/>
    <property type="match status" value="2"/>
</dbReference>
<dbReference type="InterPro" id="IPR020845">
    <property type="entry name" value="AMP-binding_CS"/>
</dbReference>
<dbReference type="FunFam" id="3.40.50.980:FF:000001">
    <property type="entry name" value="Non-ribosomal peptide synthetase"/>
    <property type="match status" value="2"/>
</dbReference>
<dbReference type="SUPFAM" id="SSF47336">
    <property type="entry name" value="ACP-like"/>
    <property type="match status" value="2"/>
</dbReference>
<keyword evidence="3" id="KW-0597">Phosphoprotein</keyword>
<dbReference type="CDD" id="cd19531">
    <property type="entry name" value="LCL_NRPS-like"/>
    <property type="match status" value="1"/>
</dbReference>
<organism evidence="5 6">
    <name type="scientific">Actinophytocola xinjiangensis</name>
    <dbReference type="NCBI Taxonomy" id="485602"/>
    <lineage>
        <taxon>Bacteria</taxon>
        <taxon>Bacillati</taxon>
        <taxon>Actinomycetota</taxon>
        <taxon>Actinomycetes</taxon>
        <taxon>Pseudonocardiales</taxon>
        <taxon>Pseudonocardiaceae</taxon>
    </lineage>
</organism>
<sequence>MNASVPLPASIARQAAATPHAPALLVGNERLRYADLEDRANRLAHHLRTLGAGPESLVGVCLARGFDLVVALLAVWRTGAAYVPLDPAHPSRRRAWILGDTRARLVVTAERLATDLPPEVTPVCVDSDLPAIMACPATAPEVDLDPDSAAYVIHTSGSTGQPKGVVITHRGIGNRVDWTVRTHGLGPADRVLQKTTIGFDAAGWEIFAPLVSGGAVVLAPPGAEHDPALVVASVIEHGVTVLQGVPSVLGLVAEEADWPSCSTLRLVFSAGEPLHGALCRKLAAAGSVTVWNTYGPTECSIDVTAHEVTDLAVDAVPIGRPLSGLRVLVLDARGLPVPPGVLGELYVGGEGVGRGYLGRPDLTAERFVPDPYGPPGGRLYRTGDLVRWRADRTLEFAGRADDQLKINGVRIEPAEIEAVLVTHPQVRGAAVVPVADAAGGRQLAGYVTSGAAPTPESLRAFLAQRLPQPLVPAAFVVLDEFPLTSNGKIDRGALPPVETTVSRRIAPATPAQRAVAEIWRDLLGVAEVGTADDFFQLGGSSLGLARLANRLGTLRGAPVPLRTLLDATTLAAQAALVEPAGATGGIPVAPRPGPLPLSFAQRRHWFLDRLRPASAEWVTPVFVRLPSVGVEVLADALRAVESRHEPLRTRYGVDARTGEPHQTVFPPAEVDLRVVAAEDPTGPFAEQLARGFDLAGGPLWRALAVTGGPDLLVLITVHHIASDARTAELLESDLREFCAAFAAGRPPALAELTVQYADFAAWQRARATEEADLAHWRSTLDGLVPLALPTDRPRPAVRDPHGSGVPLTLPAEATSAVLARGREQGATPFVTLLTAYAVLLARYTGGWDVPVGAPAMGRTLPGTENMVGAFLNPVVLRCVLDPDVTFDEALRRVREVVLAALAHQDLPFDRVVEELVAERDQSRTPLFQAEFNLQESTPDAVALAAFQRASAITKTDLTLFAWAGEDGRVTGALEYATTLFEHASVERMAACFGRLLAAIAATPDAPLAELDLLGDEPADDRWNDPVAPPATATVLDAFETQRAATPDALAVRRGDDRRSYAELDDYAARIAGQLASAGVRPGDTVAVLLDRSVELVAALLGVWKAGAAYVPLDPAHPAGRLRDMCATAGVRTVVTGARYADWFDTETLLLVDTHRLLVAGGTLATRPRPADPGELAYVIFTSGSTGRPKGVQVTHAGLANHVAWAAEALAGSGSGGSALFSSVAFDLVVPNLWAPLVTGQPVTIVDGDPAGLGAAVAEGGPYSFLKLTPGHLELLGHQLDDETAASLAEVVVVAGEALPGELADHWLRLLGPGRLINEYGPTEASVGTCVYPVDIEHGRSTVPIGWPLPNLTMHVLDERMRPVPIGVVGELYVGGTGVARGYAGRPDLTAERFVPGPDGSRRYRTGDLVRRRADGAVEFVGRADDQVKIRGYRIEPGEVRAVLDEHPAVAACAVVSDGQRLVAAVVGEVSELAAHCAARLPDYLLPVIVAVPEIPLTLNGKLDRARIAALAADAPAREVLAPRDPVEERISALWTDLLGVTVGVREDFFAAGGHSILAVRLLGRLQQEFDLDLPIRLIFDRPTVEGLAGELRRLIADEVAGLSPAELSDLISGELPA</sequence>
<dbReference type="GO" id="GO:0003824">
    <property type="term" value="F:catalytic activity"/>
    <property type="evidence" value="ECO:0007669"/>
    <property type="project" value="InterPro"/>
</dbReference>
<dbReference type="CDD" id="cd05930">
    <property type="entry name" value="A_NRPS"/>
    <property type="match status" value="2"/>
</dbReference>
<dbReference type="InterPro" id="IPR025110">
    <property type="entry name" value="AMP-bd_C"/>
</dbReference>
<gene>
    <name evidence="5" type="ORF">BLA60_36865</name>
</gene>
<dbReference type="InterPro" id="IPR000873">
    <property type="entry name" value="AMP-dep_synth/lig_dom"/>
</dbReference>
<dbReference type="Gene3D" id="3.30.300.30">
    <property type="match status" value="2"/>
</dbReference>
<dbReference type="RefSeq" id="WP_075137721.1">
    <property type="nucleotide sequence ID" value="NZ_MSIF01000031.1"/>
</dbReference>
<dbReference type="InterPro" id="IPR020806">
    <property type="entry name" value="PKS_PP-bd"/>
</dbReference>
<feature type="domain" description="Carrier" evidence="4">
    <location>
        <begin position="1521"/>
        <end position="1595"/>
    </location>
</feature>
<evidence type="ECO:0000256" key="1">
    <source>
        <dbReference type="ARBA" id="ARBA00001957"/>
    </source>
</evidence>
<dbReference type="GO" id="GO:0043041">
    <property type="term" value="P:amino acid activation for nonribosomal peptide biosynthetic process"/>
    <property type="evidence" value="ECO:0007669"/>
    <property type="project" value="TreeGrafter"/>
</dbReference>
<dbReference type="Gene3D" id="2.30.38.10">
    <property type="entry name" value="Luciferase, Domain 3"/>
    <property type="match status" value="2"/>
</dbReference>
<dbReference type="SUPFAM" id="SSF52777">
    <property type="entry name" value="CoA-dependent acyltransferases"/>
    <property type="match status" value="2"/>
</dbReference>
<evidence type="ECO:0000256" key="3">
    <source>
        <dbReference type="ARBA" id="ARBA00022553"/>
    </source>
</evidence>
<dbReference type="Pfam" id="PF13193">
    <property type="entry name" value="AMP-binding_C"/>
    <property type="match status" value="2"/>
</dbReference>
<dbReference type="GO" id="GO:0044550">
    <property type="term" value="P:secondary metabolite biosynthetic process"/>
    <property type="evidence" value="ECO:0007669"/>
    <property type="project" value="TreeGrafter"/>
</dbReference>
<dbReference type="InterPro" id="IPR009081">
    <property type="entry name" value="PP-bd_ACP"/>
</dbReference>
<dbReference type="InterPro" id="IPR045851">
    <property type="entry name" value="AMP-bd_C_sf"/>
</dbReference>
<evidence type="ECO:0000259" key="4">
    <source>
        <dbReference type="PROSITE" id="PS50075"/>
    </source>
</evidence>
<proteinExistence type="predicted"/>
<dbReference type="PANTHER" id="PTHR45527">
    <property type="entry name" value="NONRIBOSOMAL PEPTIDE SYNTHETASE"/>
    <property type="match status" value="1"/>
</dbReference>
<dbReference type="FunFam" id="2.30.38.10:FF:000001">
    <property type="entry name" value="Non-ribosomal peptide synthetase PvdI"/>
    <property type="match status" value="1"/>
</dbReference>
<dbReference type="SUPFAM" id="SSF56801">
    <property type="entry name" value="Acetyl-CoA synthetase-like"/>
    <property type="match status" value="2"/>
</dbReference>
<dbReference type="Gene3D" id="3.40.50.980">
    <property type="match status" value="4"/>
</dbReference>
<feature type="domain" description="Carrier" evidence="4">
    <location>
        <begin position="506"/>
        <end position="581"/>
    </location>
</feature>
<keyword evidence="2" id="KW-0596">Phosphopantetheine</keyword>
<evidence type="ECO:0000313" key="6">
    <source>
        <dbReference type="Proteomes" id="UP000185696"/>
    </source>
</evidence>
<dbReference type="PROSITE" id="PS00455">
    <property type="entry name" value="AMP_BINDING"/>
    <property type="match status" value="2"/>
</dbReference>
<comment type="caution">
    <text evidence="5">The sequence shown here is derived from an EMBL/GenBank/DDBJ whole genome shotgun (WGS) entry which is preliminary data.</text>
</comment>
<dbReference type="GO" id="GO:0008610">
    <property type="term" value="P:lipid biosynthetic process"/>
    <property type="evidence" value="ECO:0007669"/>
    <property type="project" value="UniProtKB-ARBA"/>
</dbReference>
<dbReference type="Pfam" id="PF00550">
    <property type="entry name" value="PP-binding"/>
    <property type="match status" value="2"/>
</dbReference>
<evidence type="ECO:0000313" key="5">
    <source>
        <dbReference type="EMBL" id="OLF05234.1"/>
    </source>
</evidence>
<protein>
    <recommendedName>
        <fullName evidence="4">Carrier domain-containing protein</fullName>
    </recommendedName>
</protein>
<dbReference type="InterPro" id="IPR001242">
    <property type="entry name" value="Condensation_dom"/>
</dbReference>
<dbReference type="Gene3D" id="1.10.1200.10">
    <property type="entry name" value="ACP-like"/>
    <property type="match status" value="2"/>
</dbReference>
<dbReference type="FunFam" id="1.10.1200.10:FF:000016">
    <property type="entry name" value="Non-ribosomal peptide synthase"/>
    <property type="match status" value="1"/>
</dbReference>
<dbReference type="Gene3D" id="3.30.559.30">
    <property type="entry name" value="Nonribosomal peptide synthetase, condensation domain"/>
    <property type="match status" value="1"/>
</dbReference>
<dbReference type="InterPro" id="IPR036736">
    <property type="entry name" value="ACP-like_sf"/>
</dbReference>
<dbReference type="Proteomes" id="UP000185696">
    <property type="component" value="Unassembled WGS sequence"/>
</dbReference>
<dbReference type="PANTHER" id="PTHR45527:SF1">
    <property type="entry name" value="FATTY ACID SYNTHASE"/>
    <property type="match status" value="1"/>
</dbReference>
<dbReference type="InterPro" id="IPR010071">
    <property type="entry name" value="AA_adenyl_dom"/>
</dbReference>
<dbReference type="InterPro" id="IPR006162">
    <property type="entry name" value="Ppantetheine_attach_site"/>
</dbReference>
<dbReference type="SMART" id="SM00823">
    <property type="entry name" value="PKS_PP"/>
    <property type="match status" value="2"/>
</dbReference>
<dbReference type="GO" id="GO:0005737">
    <property type="term" value="C:cytoplasm"/>
    <property type="evidence" value="ECO:0007669"/>
    <property type="project" value="TreeGrafter"/>
</dbReference>
<comment type="cofactor">
    <cofactor evidence="1">
        <name>pantetheine 4'-phosphate</name>
        <dbReference type="ChEBI" id="CHEBI:47942"/>
    </cofactor>
</comment>
<dbReference type="OrthoDB" id="2378856at2"/>
<dbReference type="PROSITE" id="PS00012">
    <property type="entry name" value="PHOSPHOPANTETHEINE"/>
    <property type="match status" value="2"/>
</dbReference>
<dbReference type="GO" id="GO:0072330">
    <property type="term" value="P:monocarboxylic acid biosynthetic process"/>
    <property type="evidence" value="ECO:0007669"/>
    <property type="project" value="UniProtKB-ARBA"/>
</dbReference>
<reference evidence="5 6" key="1">
    <citation type="submission" date="2016-12" db="EMBL/GenBank/DDBJ databases">
        <title>The draft genome sequence of Actinophytocola xinjiangensis.</title>
        <authorList>
            <person name="Wang W."/>
            <person name="Yuan L."/>
        </authorList>
    </citation>
    <scope>NUCLEOTIDE SEQUENCE [LARGE SCALE GENOMIC DNA]</scope>
    <source>
        <strain evidence="5 6">CGMCC 4.4663</strain>
    </source>
</reference>
<dbReference type="Pfam" id="PF00501">
    <property type="entry name" value="AMP-binding"/>
    <property type="match status" value="2"/>
</dbReference>
<dbReference type="GO" id="GO:0031177">
    <property type="term" value="F:phosphopantetheine binding"/>
    <property type="evidence" value="ECO:0007669"/>
    <property type="project" value="InterPro"/>
</dbReference>
<dbReference type="Pfam" id="PF00668">
    <property type="entry name" value="Condensation"/>
    <property type="match status" value="1"/>
</dbReference>
<dbReference type="Gene3D" id="3.30.559.10">
    <property type="entry name" value="Chloramphenicol acetyltransferase-like domain"/>
    <property type="match status" value="1"/>
</dbReference>